<dbReference type="Pfam" id="PF02879">
    <property type="entry name" value="PGM_PMM_II"/>
    <property type="match status" value="1"/>
</dbReference>
<keyword evidence="3" id="KW-0597">Phosphoprotein</keyword>
<dbReference type="InterPro" id="IPR005844">
    <property type="entry name" value="A-D-PHexomutase_a/b/a-I"/>
</dbReference>
<keyword evidence="5 7" id="KW-0460">Magnesium</keyword>
<evidence type="ECO:0000313" key="12">
    <source>
        <dbReference type="EMBL" id="SNV36259.1"/>
    </source>
</evidence>
<feature type="domain" description="Alpha-D-phosphohexomutase alpha/beta/alpha" evidence="9">
    <location>
        <begin position="48"/>
        <end position="185"/>
    </location>
</feature>
<dbReference type="InterPro" id="IPR005843">
    <property type="entry name" value="A-D-PHexomutase_C"/>
</dbReference>
<dbReference type="EMBL" id="LT906465">
    <property type="protein sequence ID" value="SNV36259.1"/>
    <property type="molecule type" value="Genomic_DNA"/>
</dbReference>
<dbReference type="Pfam" id="PF00408">
    <property type="entry name" value="PGM_PMM_IV"/>
    <property type="match status" value="1"/>
</dbReference>
<dbReference type="AlphaFoldDB" id="A0A239WPT6"/>
<dbReference type="Proteomes" id="UP000215196">
    <property type="component" value="Chromosome 1"/>
</dbReference>
<keyword evidence="13" id="KW-1185">Reference proteome</keyword>
<evidence type="ECO:0000313" key="13">
    <source>
        <dbReference type="Proteomes" id="UP000215196"/>
    </source>
</evidence>
<evidence type="ECO:0000256" key="2">
    <source>
        <dbReference type="ARBA" id="ARBA00010231"/>
    </source>
</evidence>
<dbReference type="SUPFAM" id="SSF55957">
    <property type="entry name" value="Phosphoglucomutase, C-terminal domain"/>
    <property type="match status" value="1"/>
</dbReference>
<dbReference type="EC" id="5.4.2.2" evidence="12"/>
<dbReference type="KEGG" id="ctak:4412677_00512"/>
<dbReference type="CDD" id="cd05799">
    <property type="entry name" value="PGM2"/>
    <property type="match status" value="1"/>
</dbReference>
<sequence>MITENLSPLEKAKLWLGEGFDEETRNAVEMLIKSGSADLDDSFYRALEFGTGGMRGIMGVGTNRLNKYTLGQATQGLANYLLQQFPGEEIKVAIAYDVRNNSKEFGKLVADVLTANGIKVLLFKNHRPTPELSFTVRHKKCNAGIVLTASHNPPEYNGYKVYWNDGAQVVPPHDENIIKEVYSTEFDMIKFNGNDDLIEWIGEEQDDVYINACIEHSLYQKDRTGYDDLNIVFTSIHGTTYTTVPKALEKAGFKKIDLVTEQMIPSGNFPTVESPNPEEPAALEMAMNLARITNADIVIGTDPDGDRLGIAVRNLDGEMQLLNGNQCNTILTYYILDQWKKAGKITGKEFIGSTIVTSDIFFDIAEKFGVECKAGLTGFKWIGKMIRDAEGTEKFVCGGEESFGFMTGDFVRDKDSCGSILLACEIAAWCKANGSSMFQYLIDIYKETGMYYEGLINVVKKGRTGAEEIQQMMVNFRENPPKEIAGSPVAEIRDYKEQTKTLAHGKETMDDIPKSNVLIYYTEDGTKVCVRPSGTEPKIKFYVSVKDQIASQDDFKQKLQTLGAKIDQVKTDLNL</sequence>
<evidence type="ECO:0000259" key="9">
    <source>
        <dbReference type="Pfam" id="PF02878"/>
    </source>
</evidence>
<dbReference type="Gene3D" id="3.30.310.50">
    <property type="entry name" value="Alpha-D-phosphohexomutase, C-terminal domain"/>
    <property type="match status" value="1"/>
</dbReference>
<evidence type="ECO:0000256" key="1">
    <source>
        <dbReference type="ARBA" id="ARBA00001946"/>
    </source>
</evidence>
<dbReference type="GO" id="GO:0005975">
    <property type="term" value="P:carbohydrate metabolic process"/>
    <property type="evidence" value="ECO:0007669"/>
    <property type="project" value="InterPro"/>
</dbReference>
<dbReference type="Pfam" id="PF02878">
    <property type="entry name" value="PGM_PMM_I"/>
    <property type="match status" value="1"/>
</dbReference>
<reference evidence="12 13" key="1">
    <citation type="submission" date="2017-06" db="EMBL/GenBank/DDBJ databases">
        <authorList>
            <consortium name="Pathogen Informatics"/>
        </authorList>
    </citation>
    <scope>NUCLEOTIDE SEQUENCE [LARGE SCALE GENOMIC DNA]</scope>
    <source>
        <strain evidence="12 13">NCTC13490</strain>
    </source>
</reference>
<feature type="domain" description="Alpha-D-phosphohexomutase alpha/beta/alpha" evidence="10">
    <location>
        <begin position="209"/>
        <end position="311"/>
    </location>
</feature>
<comment type="cofactor">
    <cofactor evidence="1">
        <name>Mg(2+)</name>
        <dbReference type="ChEBI" id="CHEBI:18420"/>
    </cofactor>
</comment>
<dbReference type="InterPro" id="IPR005845">
    <property type="entry name" value="A-D-PHexomutase_a/b/a-II"/>
</dbReference>
<keyword evidence="4 7" id="KW-0479">Metal-binding</keyword>
<dbReference type="InterPro" id="IPR016055">
    <property type="entry name" value="A-D-PHexomutase_a/b/a-I/II/III"/>
</dbReference>
<evidence type="ECO:0000259" key="10">
    <source>
        <dbReference type="Pfam" id="PF02879"/>
    </source>
</evidence>
<evidence type="ECO:0000256" key="4">
    <source>
        <dbReference type="ARBA" id="ARBA00022723"/>
    </source>
</evidence>
<protein>
    <submittedName>
        <fullName evidence="12">Phosphoglucomutase</fullName>
        <ecNumber evidence="12">5.4.2.2</ecNumber>
    </submittedName>
</protein>
<dbReference type="SUPFAM" id="SSF53738">
    <property type="entry name" value="Phosphoglucomutase, first 3 domains"/>
    <property type="match status" value="3"/>
</dbReference>
<dbReference type="PANTHER" id="PTHR45745:SF1">
    <property type="entry name" value="PHOSPHOGLUCOMUTASE 2B-RELATED"/>
    <property type="match status" value="1"/>
</dbReference>
<keyword evidence="6 12" id="KW-0413">Isomerase</keyword>
<gene>
    <name evidence="12" type="primary">pgcA</name>
    <name evidence="12" type="ORF">SAMEA4412677_00512</name>
</gene>
<dbReference type="PRINTS" id="PR00509">
    <property type="entry name" value="PGMPMM"/>
</dbReference>
<dbReference type="GO" id="GO:0004614">
    <property type="term" value="F:phosphoglucomutase activity"/>
    <property type="evidence" value="ECO:0007669"/>
    <property type="project" value="UniProtKB-EC"/>
</dbReference>
<dbReference type="InterPro" id="IPR005846">
    <property type="entry name" value="A-D-PHexomutase_a/b/a-III"/>
</dbReference>
<evidence type="ECO:0000256" key="7">
    <source>
        <dbReference type="RuleBase" id="RU004326"/>
    </source>
</evidence>
<evidence type="ECO:0000259" key="11">
    <source>
        <dbReference type="Pfam" id="PF02880"/>
    </source>
</evidence>
<evidence type="ECO:0000259" key="8">
    <source>
        <dbReference type="Pfam" id="PF00408"/>
    </source>
</evidence>
<dbReference type="InterPro" id="IPR036900">
    <property type="entry name" value="A-D-PHexomutase_C_sf"/>
</dbReference>
<accession>A0A239WPT6</accession>
<organism evidence="12 13">
    <name type="scientific">Chryseobacterium taklimakanense</name>
    <dbReference type="NCBI Taxonomy" id="536441"/>
    <lineage>
        <taxon>Bacteria</taxon>
        <taxon>Pseudomonadati</taxon>
        <taxon>Bacteroidota</taxon>
        <taxon>Flavobacteriia</taxon>
        <taxon>Flavobacteriales</taxon>
        <taxon>Weeksellaceae</taxon>
        <taxon>Chryseobacterium group</taxon>
        <taxon>Chryseobacterium</taxon>
    </lineage>
</organism>
<comment type="similarity">
    <text evidence="2 7">Belongs to the phosphohexose mutase family.</text>
</comment>
<proteinExistence type="inferred from homology"/>
<evidence type="ECO:0000256" key="6">
    <source>
        <dbReference type="ARBA" id="ARBA00023235"/>
    </source>
</evidence>
<dbReference type="GO" id="GO:0008973">
    <property type="term" value="F:phosphopentomutase activity"/>
    <property type="evidence" value="ECO:0007669"/>
    <property type="project" value="TreeGrafter"/>
</dbReference>
<feature type="domain" description="Alpha-D-phosphohexomutase alpha/beta/alpha" evidence="11">
    <location>
        <begin position="323"/>
        <end position="440"/>
    </location>
</feature>
<dbReference type="GO" id="GO:0000287">
    <property type="term" value="F:magnesium ion binding"/>
    <property type="evidence" value="ECO:0007669"/>
    <property type="project" value="InterPro"/>
</dbReference>
<name>A0A239WPT6_9FLAO</name>
<dbReference type="Pfam" id="PF02880">
    <property type="entry name" value="PGM_PMM_III"/>
    <property type="match status" value="1"/>
</dbReference>
<evidence type="ECO:0000256" key="3">
    <source>
        <dbReference type="ARBA" id="ARBA00022553"/>
    </source>
</evidence>
<dbReference type="PROSITE" id="PS00710">
    <property type="entry name" value="PGM_PMM"/>
    <property type="match status" value="1"/>
</dbReference>
<dbReference type="GO" id="GO:0006166">
    <property type="term" value="P:purine ribonucleoside salvage"/>
    <property type="evidence" value="ECO:0007669"/>
    <property type="project" value="TreeGrafter"/>
</dbReference>
<dbReference type="InterPro" id="IPR005841">
    <property type="entry name" value="Alpha-D-phosphohexomutase_SF"/>
</dbReference>
<dbReference type="RefSeq" id="WP_095070130.1">
    <property type="nucleotide sequence ID" value="NZ_LT906465.1"/>
</dbReference>
<dbReference type="InterPro" id="IPR016066">
    <property type="entry name" value="A-D-PHexomutase_CS"/>
</dbReference>
<dbReference type="Gene3D" id="3.40.120.10">
    <property type="entry name" value="Alpha-D-Glucose-1,6-Bisphosphate, subunit A, domain 3"/>
    <property type="match status" value="3"/>
</dbReference>
<dbReference type="PANTHER" id="PTHR45745">
    <property type="entry name" value="PHOSPHOMANNOMUTASE 45A"/>
    <property type="match status" value="1"/>
</dbReference>
<feature type="domain" description="Alpha-D-phosphohexomutase C-terminal" evidence="8">
    <location>
        <begin position="474"/>
        <end position="548"/>
    </location>
</feature>
<evidence type="ECO:0000256" key="5">
    <source>
        <dbReference type="ARBA" id="ARBA00022842"/>
    </source>
</evidence>